<feature type="transmembrane region" description="Helical" evidence="8">
    <location>
        <begin position="74"/>
        <end position="94"/>
    </location>
</feature>
<dbReference type="PANTHER" id="PTHR30269:SF32">
    <property type="entry name" value="MEMBRANE TRANSPORTER PROTEIN-RELATED"/>
    <property type="match status" value="1"/>
</dbReference>
<dbReference type="PANTHER" id="PTHR30269">
    <property type="entry name" value="TRANSMEMBRANE PROTEIN YFCA"/>
    <property type="match status" value="1"/>
</dbReference>
<dbReference type="InterPro" id="IPR002781">
    <property type="entry name" value="TM_pro_TauE-like"/>
</dbReference>
<feature type="transmembrane region" description="Helical" evidence="8">
    <location>
        <begin position="140"/>
        <end position="161"/>
    </location>
</feature>
<evidence type="ECO:0000256" key="7">
    <source>
        <dbReference type="ARBA" id="ARBA00023136"/>
    </source>
</evidence>
<evidence type="ECO:0000313" key="10">
    <source>
        <dbReference type="Proteomes" id="UP000541535"/>
    </source>
</evidence>
<evidence type="ECO:0000313" key="9">
    <source>
        <dbReference type="EMBL" id="MBB3119342.1"/>
    </source>
</evidence>
<feature type="transmembrane region" description="Helical" evidence="8">
    <location>
        <begin position="106"/>
        <end position="128"/>
    </location>
</feature>
<evidence type="ECO:0000256" key="4">
    <source>
        <dbReference type="ARBA" id="ARBA00022475"/>
    </source>
</evidence>
<reference evidence="9 10" key="1">
    <citation type="submission" date="2020-08" db="EMBL/GenBank/DDBJ databases">
        <title>Genomic Encyclopedia of Type Strains, Phase III (KMG-III): the genomes of soil and plant-associated and newly described type strains.</title>
        <authorList>
            <person name="Whitman W."/>
        </authorList>
    </citation>
    <scope>NUCLEOTIDE SEQUENCE [LARGE SCALE GENOMIC DNA]</scope>
    <source>
        <strain evidence="9 10">CECT 8897</strain>
    </source>
</reference>
<comment type="caution">
    <text evidence="9">The sequence shown here is derived from an EMBL/GenBank/DDBJ whole genome shotgun (WGS) entry which is preliminary data.</text>
</comment>
<dbReference type="AlphaFoldDB" id="A0A7W5BA22"/>
<keyword evidence="3" id="KW-0813">Transport</keyword>
<keyword evidence="10" id="KW-1185">Reference proteome</keyword>
<keyword evidence="4 8" id="KW-1003">Cell membrane</keyword>
<sequence>MGLPTVAMALLSLVMTPIEAAGLLVVPSLLTNLWQLLSGPPLYAMWQRLWPMTVGICGGTLIGSVVMRQNAAATIMLGLALTAYAAVGLSSLRWQVAREKEEWMSPLAGALTGVFTAAAGVFVLPAVPYLQSLKMGRDELVQAMGLAFTVSTLALAVALAARGAWEPAVAGASFLAQLPAMAGMLLGQKLRNRMPQEAFRRCLMVGLLLLGVYLCLGRA</sequence>
<dbReference type="GO" id="GO:0005886">
    <property type="term" value="C:plasma membrane"/>
    <property type="evidence" value="ECO:0007669"/>
    <property type="project" value="UniProtKB-SubCell"/>
</dbReference>
<keyword evidence="6 8" id="KW-1133">Transmembrane helix</keyword>
<feature type="transmembrane region" description="Helical" evidence="8">
    <location>
        <begin position="167"/>
        <end position="186"/>
    </location>
</feature>
<dbReference type="Proteomes" id="UP000541535">
    <property type="component" value="Unassembled WGS sequence"/>
</dbReference>
<evidence type="ECO:0000256" key="3">
    <source>
        <dbReference type="ARBA" id="ARBA00022448"/>
    </source>
</evidence>
<name>A0A7W5BA22_9BURK</name>
<evidence type="ECO:0000256" key="8">
    <source>
        <dbReference type="RuleBase" id="RU363041"/>
    </source>
</evidence>
<dbReference type="Pfam" id="PF01925">
    <property type="entry name" value="TauE"/>
    <property type="match status" value="1"/>
</dbReference>
<dbReference type="EMBL" id="JACHXD010000005">
    <property type="protein sequence ID" value="MBB3119342.1"/>
    <property type="molecule type" value="Genomic_DNA"/>
</dbReference>
<dbReference type="InterPro" id="IPR052017">
    <property type="entry name" value="TSUP"/>
</dbReference>
<keyword evidence="7 8" id="KW-0472">Membrane</keyword>
<accession>A0A7W5BA22</accession>
<proteinExistence type="inferred from homology"/>
<evidence type="ECO:0000256" key="2">
    <source>
        <dbReference type="ARBA" id="ARBA00009142"/>
    </source>
</evidence>
<comment type="similarity">
    <text evidence="2 8">Belongs to the 4-toluene sulfonate uptake permease (TSUP) (TC 2.A.102) family.</text>
</comment>
<organism evidence="9 10">
    <name type="scientific">Pseudoduganella violacea</name>
    <dbReference type="NCBI Taxonomy" id="1715466"/>
    <lineage>
        <taxon>Bacteria</taxon>
        <taxon>Pseudomonadati</taxon>
        <taxon>Pseudomonadota</taxon>
        <taxon>Betaproteobacteria</taxon>
        <taxon>Burkholderiales</taxon>
        <taxon>Oxalobacteraceae</taxon>
        <taxon>Telluria group</taxon>
        <taxon>Pseudoduganella</taxon>
    </lineage>
</organism>
<gene>
    <name evidence="9" type="ORF">FHS03_002393</name>
</gene>
<protein>
    <recommendedName>
        <fullName evidence="8">Probable membrane transporter protein</fullName>
    </recommendedName>
</protein>
<evidence type="ECO:0000256" key="1">
    <source>
        <dbReference type="ARBA" id="ARBA00004651"/>
    </source>
</evidence>
<evidence type="ECO:0000256" key="6">
    <source>
        <dbReference type="ARBA" id="ARBA00022989"/>
    </source>
</evidence>
<feature type="transmembrane region" description="Helical" evidence="8">
    <location>
        <begin position="49"/>
        <end position="67"/>
    </location>
</feature>
<keyword evidence="5 8" id="KW-0812">Transmembrane</keyword>
<evidence type="ECO:0000256" key="5">
    <source>
        <dbReference type="ARBA" id="ARBA00022692"/>
    </source>
</evidence>
<feature type="transmembrane region" description="Helical" evidence="8">
    <location>
        <begin position="198"/>
        <end position="216"/>
    </location>
</feature>
<comment type="subcellular location">
    <subcellularLocation>
        <location evidence="1 8">Cell membrane</location>
        <topology evidence="1 8">Multi-pass membrane protein</topology>
    </subcellularLocation>
</comment>